<dbReference type="Proteomes" id="UP000252249">
    <property type="component" value="Unassembled WGS sequence"/>
</dbReference>
<protein>
    <recommendedName>
        <fullName evidence="4">DUF304 domain-containing protein</fullName>
    </recommendedName>
</protein>
<accession>A0A368P1H6</accession>
<reference evidence="2 3" key="1">
    <citation type="submission" date="2018-07" db="EMBL/GenBank/DDBJ databases">
        <title>Oceanihabitans testaceum sp. nov., isolated from marine sediment.</title>
        <authorList>
            <person name="Li C.-M."/>
        </authorList>
    </citation>
    <scope>NUCLEOTIDE SEQUENCE [LARGE SCALE GENOMIC DNA]</scope>
    <source>
        <strain evidence="2 3">S9-10</strain>
    </source>
</reference>
<feature type="transmembrane region" description="Helical" evidence="1">
    <location>
        <begin position="67"/>
        <end position="82"/>
    </location>
</feature>
<dbReference type="RefSeq" id="WP_123796526.1">
    <property type="nucleotide sequence ID" value="NZ_QNRP01000012.1"/>
</dbReference>
<comment type="caution">
    <text evidence="2">The sequence shown here is derived from an EMBL/GenBank/DDBJ whole genome shotgun (WGS) entry which is preliminary data.</text>
</comment>
<evidence type="ECO:0000256" key="1">
    <source>
        <dbReference type="SAM" id="Phobius"/>
    </source>
</evidence>
<keyword evidence="1" id="KW-0812">Transmembrane</keyword>
<proteinExistence type="predicted"/>
<evidence type="ECO:0000313" key="3">
    <source>
        <dbReference type="Proteomes" id="UP000252249"/>
    </source>
</evidence>
<keyword evidence="1" id="KW-0472">Membrane</keyword>
<keyword evidence="3" id="KW-1185">Reference proteome</keyword>
<keyword evidence="1" id="KW-1133">Transmembrane helix</keyword>
<evidence type="ECO:0000313" key="2">
    <source>
        <dbReference type="EMBL" id="RCU56388.1"/>
    </source>
</evidence>
<dbReference type="AlphaFoldDB" id="A0A368P1H6"/>
<sequence length="182" mass="21212">MTEKEKLINDTSKIFKISDSSFKILNTDNGFSISQKKNNLSEFIITIVFILIIPIGLVIYYNDKTSIIIALIWVMIFSYKFYRIMIADNLLEFNYIQKGLEIRNISLILRHIISPKKIELHTIKSFEFKKVKHLKYRLASVRLIALLDNSEKQILNDFDSMDGAKRVKFMIEKLNKTAGNTV</sequence>
<feature type="transmembrane region" description="Helical" evidence="1">
    <location>
        <begin position="43"/>
        <end position="61"/>
    </location>
</feature>
<gene>
    <name evidence="2" type="ORF">DU428_13075</name>
</gene>
<dbReference type="EMBL" id="QPIG01000007">
    <property type="protein sequence ID" value="RCU56388.1"/>
    <property type="molecule type" value="Genomic_DNA"/>
</dbReference>
<name>A0A368P1H6_9FLAO</name>
<evidence type="ECO:0008006" key="4">
    <source>
        <dbReference type="Google" id="ProtNLM"/>
    </source>
</evidence>
<organism evidence="2 3">
    <name type="scientific">Oceanihabitans sediminis</name>
    <dbReference type="NCBI Taxonomy" id="1812012"/>
    <lineage>
        <taxon>Bacteria</taxon>
        <taxon>Pseudomonadati</taxon>
        <taxon>Bacteroidota</taxon>
        <taxon>Flavobacteriia</taxon>
        <taxon>Flavobacteriales</taxon>
        <taxon>Flavobacteriaceae</taxon>
        <taxon>Oceanihabitans</taxon>
    </lineage>
</organism>